<protein>
    <recommendedName>
        <fullName evidence="3">DUF4192 domain-containing protein</fullName>
    </recommendedName>
</protein>
<dbReference type="OrthoDB" id="4954868at2"/>
<accession>A0A1H1YB66</accession>
<dbReference type="AlphaFoldDB" id="A0A1H1YB66"/>
<evidence type="ECO:0000313" key="1">
    <source>
        <dbReference type="EMBL" id="SDT18667.1"/>
    </source>
</evidence>
<dbReference type="EMBL" id="LT629779">
    <property type="protein sequence ID" value="SDT18667.1"/>
    <property type="molecule type" value="Genomic_DNA"/>
</dbReference>
<dbReference type="Proteomes" id="UP000198751">
    <property type="component" value="Chromosome I"/>
</dbReference>
<gene>
    <name evidence="1" type="ORF">SAMN04489743_1945</name>
</gene>
<dbReference type="InterPro" id="IPR025447">
    <property type="entry name" value="DUF4192"/>
</dbReference>
<name>A0A1H1YB66_9MICC</name>
<evidence type="ECO:0008006" key="3">
    <source>
        <dbReference type="Google" id="ProtNLM"/>
    </source>
</evidence>
<sequence>MTAPDRLTVTGPADILGFIPHSLGYWPSDSLVAMTMHGRQLGATLRLDLPAPEGDAAPEHYLQAVRGYLDADTSADGTLLAVFTSDMHLAAGTYGPLLAGLAPVLDQAGMPVRDAWYVGADYWRDAYCLDAECCPAPGRPVQEIRDSALNAEMVYRGSSVGPAPERQEAAARPVPAMHRAAAIEAEEEWVCGLSPRRRSLAQFRLVLDVWEDLLARPAGLPWVPEVDRDGFLSASLLVPHWRDAVLVMSAAGRNAAEAGVEGLCLFDDALQLEAISPLWVPGDDAGMPGGADGPRPAGECWGISRLHAAHRTAPASVDREVPNYGAVLMGMAPEVPDWAGMDGLDRILAELAALGGQAAAAALTGRGWISWCRGRGSYAARHLSDALSAEPGYRLAELILELVGRGSICGWAARKESAWQKFGPGAAA</sequence>
<evidence type="ECO:0000313" key="2">
    <source>
        <dbReference type="Proteomes" id="UP000198751"/>
    </source>
</evidence>
<organism evidence="1 2">
    <name type="scientific">Pseudarthrobacter equi</name>
    <dbReference type="NCBI Taxonomy" id="728066"/>
    <lineage>
        <taxon>Bacteria</taxon>
        <taxon>Bacillati</taxon>
        <taxon>Actinomycetota</taxon>
        <taxon>Actinomycetes</taxon>
        <taxon>Micrococcales</taxon>
        <taxon>Micrococcaceae</taxon>
        <taxon>Pseudarthrobacter</taxon>
    </lineage>
</organism>
<proteinExistence type="predicted"/>
<dbReference type="RefSeq" id="WP_091719553.1">
    <property type="nucleotide sequence ID" value="NZ_LT629779.1"/>
</dbReference>
<dbReference type="Pfam" id="PF13830">
    <property type="entry name" value="DUF4192"/>
    <property type="match status" value="2"/>
</dbReference>
<keyword evidence="2" id="KW-1185">Reference proteome</keyword>
<reference evidence="2" key="1">
    <citation type="submission" date="2016-10" db="EMBL/GenBank/DDBJ databases">
        <authorList>
            <person name="Varghese N."/>
            <person name="Submissions S."/>
        </authorList>
    </citation>
    <scope>NUCLEOTIDE SEQUENCE [LARGE SCALE GENOMIC DNA]</scope>
    <source>
        <strain evidence="2">IMMIB L-1606</strain>
    </source>
</reference>